<evidence type="ECO:0000313" key="1">
    <source>
        <dbReference type="EMBL" id="KAJ1354219.1"/>
    </source>
</evidence>
<dbReference type="Proteomes" id="UP001196413">
    <property type="component" value="Unassembled WGS sequence"/>
</dbReference>
<proteinExistence type="predicted"/>
<dbReference type="EMBL" id="JAHQIW010001998">
    <property type="protein sequence ID" value="KAJ1354219.1"/>
    <property type="molecule type" value="Genomic_DNA"/>
</dbReference>
<keyword evidence="2" id="KW-1185">Reference proteome</keyword>
<protein>
    <submittedName>
        <fullName evidence="1">Uncharacterized protein</fullName>
    </submittedName>
</protein>
<dbReference type="AlphaFoldDB" id="A0AAD5QLT2"/>
<reference evidence="1" key="1">
    <citation type="submission" date="2021-06" db="EMBL/GenBank/DDBJ databases">
        <title>Parelaphostrongylus tenuis whole genome reference sequence.</title>
        <authorList>
            <person name="Garwood T.J."/>
            <person name="Larsen P.A."/>
            <person name="Fountain-Jones N.M."/>
            <person name="Garbe J.R."/>
            <person name="Macchietto M.G."/>
            <person name="Kania S.A."/>
            <person name="Gerhold R.W."/>
            <person name="Richards J.E."/>
            <person name="Wolf T.M."/>
        </authorList>
    </citation>
    <scope>NUCLEOTIDE SEQUENCE</scope>
    <source>
        <strain evidence="1">MNPRO001-30</strain>
        <tissue evidence="1">Meninges</tissue>
    </source>
</reference>
<comment type="caution">
    <text evidence="1">The sequence shown here is derived from an EMBL/GenBank/DDBJ whole genome shotgun (WGS) entry which is preliminary data.</text>
</comment>
<organism evidence="1 2">
    <name type="scientific">Parelaphostrongylus tenuis</name>
    <name type="common">Meningeal worm</name>
    <dbReference type="NCBI Taxonomy" id="148309"/>
    <lineage>
        <taxon>Eukaryota</taxon>
        <taxon>Metazoa</taxon>
        <taxon>Ecdysozoa</taxon>
        <taxon>Nematoda</taxon>
        <taxon>Chromadorea</taxon>
        <taxon>Rhabditida</taxon>
        <taxon>Rhabditina</taxon>
        <taxon>Rhabditomorpha</taxon>
        <taxon>Strongyloidea</taxon>
        <taxon>Metastrongylidae</taxon>
        <taxon>Parelaphostrongylus</taxon>
    </lineage>
</organism>
<gene>
    <name evidence="1" type="ORF">KIN20_011094</name>
</gene>
<accession>A0AAD5QLT2</accession>
<evidence type="ECO:0000313" key="2">
    <source>
        <dbReference type="Proteomes" id="UP001196413"/>
    </source>
</evidence>
<sequence length="106" mass="11934">MRTTDGQECLHGVRSDTAGSGCRALVLSGLYIAGRDMYWARAGTYDPIRVTSRIRRCTCAQGPQLLLAVIHTHYSRHLMDADECEYLRQFTLLSIARRLIMSIADD</sequence>
<name>A0AAD5QLT2_PARTN</name>